<evidence type="ECO:0000313" key="3">
    <source>
        <dbReference type="Proteomes" id="UP000516437"/>
    </source>
</evidence>
<keyword evidence="3" id="KW-1185">Reference proteome</keyword>
<accession>A0A6A1WET5</accession>
<protein>
    <submittedName>
        <fullName evidence="2">Uncharacterized protein</fullName>
    </submittedName>
</protein>
<dbReference type="Proteomes" id="UP000516437">
    <property type="component" value="Chromosome 2"/>
</dbReference>
<dbReference type="OrthoDB" id="1750780at2759"/>
<feature type="compositionally biased region" description="Acidic residues" evidence="1">
    <location>
        <begin position="104"/>
        <end position="135"/>
    </location>
</feature>
<feature type="region of interest" description="Disordered" evidence="1">
    <location>
        <begin position="104"/>
        <end position="151"/>
    </location>
</feature>
<dbReference type="AlphaFoldDB" id="A0A6A1WET5"/>
<evidence type="ECO:0000313" key="2">
    <source>
        <dbReference type="EMBL" id="KAB1222886.1"/>
    </source>
</evidence>
<name>A0A6A1WET5_9ROSI</name>
<feature type="compositionally biased region" description="Basic and acidic residues" evidence="1">
    <location>
        <begin position="136"/>
        <end position="145"/>
    </location>
</feature>
<gene>
    <name evidence="2" type="ORF">CJ030_MR2G013624</name>
</gene>
<comment type="caution">
    <text evidence="2">The sequence shown here is derived from an EMBL/GenBank/DDBJ whole genome shotgun (WGS) entry which is preliminary data.</text>
</comment>
<evidence type="ECO:0000256" key="1">
    <source>
        <dbReference type="SAM" id="MobiDB-lite"/>
    </source>
</evidence>
<proteinExistence type="predicted"/>
<sequence length="151" mass="17157">MWGRKANVSSLSDFEIVRLFVEQDWENLLDMGNEVYPKYVRIFFCNLTIECEDHGLFTIISMVGGQKIVLNEVMLRDILGIPHVGPRAYDIKLWPVCKGFDYGDENVPEAEDEDEKMPDDNDEHEDVAEAEAEAGDELKGEKVDVEAMGLT</sequence>
<dbReference type="EMBL" id="RXIC02000020">
    <property type="protein sequence ID" value="KAB1222886.1"/>
    <property type="molecule type" value="Genomic_DNA"/>
</dbReference>
<reference evidence="2 3" key="1">
    <citation type="journal article" date="2019" name="Plant Biotechnol. J.">
        <title>The red bayberry genome and genetic basis of sex determination.</title>
        <authorList>
            <person name="Jia H.M."/>
            <person name="Jia H.J."/>
            <person name="Cai Q.L."/>
            <person name="Wang Y."/>
            <person name="Zhao H.B."/>
            <person name="Yang W.F."/>
            <person name="Wang G.Y."/>
            <person name="Li Y.H."/>
            <person name="Zhan D.L."/>
            <person name="Shen Y.T."/>
            <person name="Niu Q.F."/>
            <person name="Chang L."/>
            <person name="Qiu J."/>
            <person name="Zhao L."/>
            <person name="Xie H.B."/>
            <person name="Fu W.Y."/>
            <person name="Jin J."/>
            <person name="Li X.W."/>
            <person name="Jiao Y."/>
            <person name="Zhou C.C."/>
            <person name="Tu T."/>
            <person name="Chai C.Y."/>
            <person name="Gao J.L."/>
            <person name="Fan L.J."/>
            <person name="van de Weg E."/>
            <person name="Wang J.Y."/>
            <person name="Gao Z.S."/>
        </authorList>
    </citation>
    <scope>NUCLEOTIDE SEQUENCE [LARGE SCALE GENOMIC DNA]</scope>
    <source>
        <tissue evidence="2">Leaves</tissue>
    </source>
</reference>
<organism evidence="2 3">
    <name type="scientific">Morella rubra</name>
    <name type="common">Chinese bayberry</name>
    <dbReference type="NCBI Taxonomy" id="262757"/>
    <lineage>
        <taxon>Eukaryota</taxon>
        <taxon>Viridiplantae</taxon>
        <taxon>Streptophyta</taxon>
        <taxon>Embryophyta</taxon>
        <taxon>Tracheophyta</taxon>
        <taxon>Spermatophyta</taxon>
        <taxon>Magnoliopsida</taxon>
        <taxon>eudicotyledons</taxon>
        <taxon>Gunneridae</taxon>
        <taxon>Pentapetalae</taxon>
        <taxon>rosids</taxon>
        <taxon>fabids</taxon>
        <taxon>Fagales</taxon>
        <taxon>Myricaceae</taxon>
        <taxon>Morella</taxon>
    </lineage>
</organism>